<proteinExistence type="predicted"/>
<evidence type="ECO:0000256" key="1">
    <source>
        <dbReference type="SAM" id="MobiDB-lite"/>
    </source>
</evidence>
<keyword evidence="2" id="KW-0472">Membrane</keyword>
<dbReference type="EMBL" id="CACVAQ010000435">
    <property type="protein sequence ID" value="CAA6828668.1"/>
    <property type="molecule type" value="Genomic_DNA"/>
</dbReference>
<evidence type="ECO:0000256" key="2">
    <source>
        <dbReference type="SAM" id="Phobius"/>
    </source>
</evidence>
<protein>
    <submittedName>
        <fullName evidence="3">Uncharacterized protein</fullName>
    </submittedName>
</protein>
<name>A0A6S6UAD3_9BACT</name>
<sequence>MSTGTLAEKRTSNTPTVKTAAPTVVTAPEVKPIILKVVEEQPPIKEPTLIVEAPKIPKEEQKAKCTYCKVDRIITLSIRGSVTLVLLAICFHLIKSAK</sequence>
<organism evidence="3">
    <name type="scientific">uncultured Aureispira sp</name>
    <dbReference type="NCBI Taxonomy" id="1331704"/>
    <lineage>
        <taxon>Bacteria</taxon>
        <taxon>Pseudomonadati</taxon>
        <taxon>Bacteroidota</taxon>
        <taxon>Saprospiria</taxon>
        <taxon>Saprospirales</taxon>
        <taxon>Saprospiraceae</taxon>
        <taxon>Aureispira</taxon>
        <taxon>environmental samples</taxon>
    </lineage>
</organism>
<evidence type="ECO:0000313" key="3">
    <source>
        <dbReference type="EMBL" id="CAA6828668.1"/>
    </source>
</evidence>
<reference evidence="3" key="1">
    <citation type="submission" date="2020-01" db="EMBL/GenBank/DDBJ databases">
        <authorList>
            <person name="Meier V. D."/>
            <person name="Meier V D."/>
        </authorList>
    </citation>
    <scope>NUCLEOTIDE SEQUENCE</scope>
    <source>
        <strain evidence="3">HLG_WM_MAG_10</strain>
    </source>
</reference>
<gene>
    <name evidence="3" type="ORF">HELGO_WM55688</name>
</gene>
<keyword evidence="2" id="KW-1133">Transmembrane helix</keyword>
<dbReference type="AlphaFoldDB" id="A0A6S6UAD3"/>
<feature type="region of interest" description="Disordered" evidence="1">
    <location>
        <begin position="1"/>
        <end position="20"/>
    </location>
</feature>
<feature type="transmembrane region" description="Helical" evidence="2">
    <location>
        <begin position="73"/>
        <end position="94"/>
    </location>
</feature>
<accession>A0A6S6UAD3</accession>
<keyword evidence="2" id="KW-0812">Transmembrane</keyword>